<organism evidence="1 2">
    <name type="scientific">Coemansia nantahalensis</name>
    <dbReference type="NCBI Taxonomy" id="2789366"/>
    <lineage>
        <taxon>Eukaryota</taxon>
        <taxon>Fungi</taxon>
        <taxon>Fungi incertae sedis</taxon>
        <taxon>Zoopagomycota</taxon>
        <taxon>Kickxellomycotina</taxon>
        <taxon>Kickxellomycetes</taxon>
        <taxon>Kickxellales</taxon>
        <taxon>Kickxellaceae</taxon>
        <taxon>Coemansia</taxon>
    </lineage>
</organism>
<name>A0ACC1JPM3_9FUNG</name>
<keyword evidence="2" id="KW-1185">Reference proteome</keyword>
<protein>
    <submittedName>
        <fullName evidence="1">Uncharacterized protein</fullName>
    </submittedName>
</protein>
<evidence type="ECO:0000313" key="2">
    <source>
        <dbReference type="Proteomes" id="UP001140234"/>
    </source>
</evidence>
<dbReference type="EMBL" id="JANBUJ010002205">
    <property type="protein sequence ID" value="KAJ2764851.1"/>
    <property type="molecule type" value="Genomic_DNA"/>
</dbReference>
<sequence>MGPGSARDLLRRAREQKKKRQPAGGGSGSLVDDPQVRMTAAGAMQCAVCDVGVRPADAMGWKAHRNSPRHLQKQQALQLARKREAEHDIAAGVSDSLQTQLTIAQEPTAEKRRKLDGVSGYASSSSNDEEPQAEAPDVRDAVPGGLPASFFDQGVEPADASSDDDGRSGDDRDAGGDASGVPAGFFDASAETVPQADANLEESLAAFERDISGLPQAPDAPAAEEPDEPDGNAAEQGDQWAVRTQRLVRLRAIIKDGQREMDPSEGAAMEQASSSGSDSDCDFAEFESWRRGQM</sequence>
<gene>
    <name evidence="1" type="ORF">IWQ57_005008</name>
</gene>
<proteinExistence type="predicted"/>
<evidence type="ECO:0000313" key="1">
    <source>
        <dbReference type="EMBL" id="KAJ2764851.1"/>
    </source>
</evidence>
<accession>A0ACC1JPM3</accession>
<comment type="caution">
    <text evidence="1">The sequence shown here is derived from an EMBL/GenBank/DDBJ whole genome shotgun (WGS) entry which is preliminary data.</text>
</comment>
<reference evidence="1" key="1">
    <citation type="submission" date="2022-07" db="EMBL/GenBank/DDBJ databases">
        <title>Phylogenomic reconstructions and comparative analyses of Kickxellomycotina fungi.</title>
        <authorList>
            <person name="Reynolds N.K."/>
            <person name="Stajich J.E."/>
            <person name="Barry K."/>
            <person name="Grigoriev I.V."/>
            <person name="Crous P."/>
            <person name="Smith M.E."/>
        </authorList>
    </citation>
    <scope>NUCLEOTIDE SEQUENCE</scope>
    <source>
        <strain evidence="1">CBS 109366</strain>
    </source>
</reference>
<dbReference type="Proteomes" id="UP001140234">
    <property type="component" value="Unassembled WGS sequence"/>
</dbReference>